<dbReference type="AlphaFoldDB" id="A0A4Q2UIL7"/>
<evidence type="ECO:0000313" key="4">
    <source>
        <dbReference type="EMBL" id="RYC68966.1"/>
    </source>
</evidence>
<evidence type="ECO:0000256" key="2">
    <source>
        <dbReference type="SAM" id="SignalP"/>
    </source>
</evidence>
<keyword evidence="5" id="KW-1185">Reference proteome</keyword>
<keyword evidence="2" id="KW-0732">Signal</keyword>
<accession>A0A4Q2UIL7</accession>
<dbReference type="Pfam" id="PF01464">
    <property type="entry name" value="SLT"/>
    <property type="match status" value="1"/>
</dbReference>
<sequence length="419" mass="45874">MTNRLLLAAGLGCLFCKLPVLAQSSTNSLARNADAITTLLSEPVDFCGESLPVDQPAVTHRWRRMLSRQAALASSLVVLKRRAQAVFPLIEPILKQYRIPSDFKYLPLLESAVTNRAVSRRGAAGFWQLMPHTAQSLGLRVSGRTDERFNLQKATHAACRYIRQLYQQLGSWMLTASAYNAGPSYIQQLSRQHPDTHPMALPYRAAETKAYLYQAVAVKELITRPEAYRDHLSNQHFAMLTSQIPATLSLIEQQAILASLASQETAPPALGSPAFVTDSTLAVVLLTDEEDEVPAPSTVAEHIPSTVTAHPAVDAIGPGRLATRSLSEGPLSEGQLCVFQVIQPLTLNGWTFAVGDLIHAHVELINTTSGQVFLRTDRLITAQTQETIPLRMIATGEPHHPGVPLPPRLDGWGLNWEVL</sequence>
<evidence type="ECO:0000256" key="1">
    <source>
        <dbReference type="ARBA" id="ARBA00007734"/>
    </source>
</evidence>
<name>A0A4Q2UIL7_9BACT</name>
<dbReference type="RefSeq" id="WP_129602604.1">
    <property type="nucleotide sequence ID" value="NZ_SBLB01000004.1"/>
</dbReference>
<reference evidence="4 5" key="1">
    <citation type="submission" date="2019-01" db="EMBL/GenBank/DDBJ databases">
        <title>Spirosoma flava sp. nov., a propanil-degrading bacterium isolated from herbicide-contaminated soil.</title>
        <authorList>
            <person name="Zhang L."/>
            <person name="Jiang J.-D."/>
        </authorList>
    </citation>
    <scope>NUCLEOTIDE SEQUENCE [LARGE SCALE GENOMIC DNA]</scope>
    <source>
        <strain evidence="4 5">TY50</strain>
    </source>
</reference>
<evidence type="ECO:0000313" key="5">
    <source>
        <dbReference type="Proteomes" id="UP000290407"/>
    </source>
</evidence>
<gene>
    <name evidence="4" type="ORF">EQG79_16320</name>
</gene>
<dbReference type="CDD" id="cd16894">
    <property type="entry name" value="MltD-like"/>
    <property type="match status" value="1"/>
</dbReference>
<dbReference type="EMBL" id="SBLB01000004">
    <property type="protein sequence ID" value="RYC68966.1"/>
    <property type="molecule type" value="Genomic_DNA"/>
</dbReference>
<dbReference type="PANTHER" id="PTHR37423:SF2">
    <property type="entry name" value="MEMBRANE-BOUND LYTIC MUREIN TRANSGLYCOSYLASE C"/>
    <property type="match status" value="1"/>
</dbReference>
<feature type="domain" description="Transglycosylase SLT" evidence="3">
    <location>
        <begin position="100"/>
        <end position="193"/>
    </location>
</feature>
<feature type="chain" id="PRO_5021028515" evidence="2">
    <location>
        <begin position="23"/>
        <end position="419"/>
    </location>
</feature>
<comment type="similarity">
    <text evidence="1">Belongs to the transglycosylase Slt family.</text>
</comment>
<evidence type="ECO:0000259" key="3">
    <source>
        <dbReference type="Pfam" id="PF01464"/>
    </source>
</evidence>
<dbReference type="Proteomes" id="UP000290407">
    <property type="component" value="Unassembled WGS sequence"/>
</dbReference>
<dbReference type="PANTHER" id="PTHR37423">
    <property type="entry name" value="SOLUBLE LYTIC MUREIN TRANSGLYCOSYLASE-RELATED"/>
    <property type="match status" value="1"/>
</dbReference>
<dbReference type="InterPro" id="IPR023346">
    <property type="entry name" value="Lysozyme-like_dom_sf"/>
</dbReference>
<comment type="caution">
    <text evidence="4">The sequence shown here is derived from an EMBL/GenBank/DDBJ whole genome shotgun (WGS) entry which is preliminary data.</text>
</comment>
<organism evidence="4 5">
    <name type="scientific">Spirosoma sordidisoli</name>
    <dbReference type="NCBI Taxonomy" id="2502893"/>
    <lineage>
        <taxon>Bacteria</taxon>
        <taxon>Pseudomonadati</taxon>
        <taxon>Bacteroidota</taxon>
        <taxon>Cytophagia</taxon>
        <taxon>Cytophagales</taxon>
        <taxon>Cytophagaceae</taxon>
        <taxon>Spirosoma</taxon>
    </lineage>
</organism>
<dbReference type="InterPro" id="IPR008258">
    <property type="entry name" value="Transglycosylase_SLT_dom_1"/>
</dbReference>
<proteinExistence type="inferred from homology"/>
<protein>
    <submittedName>
        <fullName evidence="4">Lytic transglycosylase domain-containing protein</fullName>
    </submittedName>
</protein>
<feature type="signal peptide" evidence="2">
    <location>
        <begin position="1"/>
        <end position="22"/>
    </location>
</feature>
<dbReference type="SUPFAM" id="SSF53955">
    <property type="entry name" value="Lysozyme-like"/>
    <property type="match status" value="1"/>
</dbReference>
<dbReference type="Gene3D" id="1.10.530.10">
    <property type="match status" value="1"/>
</dbReference>